<evidence type="ECO:0000256" key="6">
    <source>
        <dbReference type="ARBA" id="ARBA00023242"/>
    </source>
</evidence>
<keyword evidence="5 8" id="KW-0269">Exonuclease</keyword>
<dbReference type="Proteomes" id="UP000440578">
    <property type="component" value="Unassembled WGS sequence"/>
</dbReference>
<comment type="similarity">
    <text evidence="2">Belongs to the REXO1/REXO3 family.</text>
</comment>
<evidence type="ECO:0000256" key="5">
    <source>
        <dbReference type="ARBA" id="ARBA00022839"/>
    </source>
</evidence>
<gene>
    <name evidence="8" type="primary">Rexo1</name>
    <name evidence="8" type="ORF">FJT64_008370</name>
</gene>
<evidence type="ECO:0000313" key="9">
    <source>
        <dbReference type="Proteomes" id="UP000440578"/>
    </source>
</evidence>
<dbReference type="Pfam" id="PF15870">
    <property type="entry name" value="EloA-BP1"/>
    <property type="match status" value="2"/>
</dbReference>
<keyword evidence="4" id="KW-0378">Hydrolase</keyword>
<feature type="domain" description="Exonuclease" evidence="7">
    <location>
        <begin position="409"/>
        <end position="548"/>
    </location>
</feature>
<dbReference type="GO" id="GO:0003676">
    <property type="term" value="F:nucleic acid binding"/>
    <property type="evidence" value="ECO:0007669"/>
    <property type="project" value="InterPro"/>
</dbReference>
<evidence type="ECO:0000259" key="7">
    <source>
        <dbReference type="SMART" id="SM00479"/>
    </source>
</evidence>
<dbReference type="InterPro" id="IPR013520">
    <property type="entry name" value="Ribonucl_H"/>
</dbReference>
<dbReference type="EMBL" id="VIIS01001716">
    <property type="protein sequence ID" value="KAF0293883.1"/>
    <property type="molecule type" value="Genomic_DNA"/>
</dbReference>
<evidence type="ECO:0000256" key="2">
    <source>
        <dbReference type="ARBA" id="ARBA00006357"/>
    </source>
</evidence>
<reference evidence="8 9" key="1">
    <citation type="submission" date="2019-07" db="EMBL/GenBank/DDBJ databases">
        <title>Draft genome assembly of a fouling barnacle, Amphibalanus amphitrite (Darwin, 1854): The first reference genome for Thecostraca.</title>
        <authorList>
            <person name="Kim W."/>
        </authorList>
    </citation>
    <scope>NUCLEOTIDE SEQUENCE [LARGE SCALE GENOMIC DNA]</scope>
    <source>
        <strain evidence="8">SNU_AA5</strain>
        <tissue evidence="8">Soma without cirri and trophi</tissue>
    </source>
</reference>
<keyword evidence="3" id="KW-0540">Nuclease</keyword>
<proteinExistence type="inferred from homology"/>
<dbReference type="GO" id="GO:0005634">
    <property type="term" value="C:nucleus"/>
    <property type="evidence" value="ECO:0007669"/>
    <property type="project" value="UniProtKB-SubCell"/>
</dbReference>
<dbReference type="PANTHER" id="PTHR12801:SF115">
    <property type="entry name" value="FI18136P1-RELATED"/>
    <property type="match status" value="1"/>
</dbReference>
<dbReference type="AlphaFoldDB" id="A0A6A4VJS0"/>
<dbReference type="OrthoDB" id="206335at2759"/>
<dbReference type="Gene3D" id="3.30.420.10">
    <property type="entry name" value="Ribonuclease H-like superfamily/Ribonuclease H"/>
    <property type="match status" value="2"/>
</dbReference>
<evidence type="ECO:0000313" key="8">
    <source>
        <dbReference type="EMBL" id="KAF0293883.1"/>
    </source>
</evidence>
<dbReference type="PANTHER" id="PTHR12801">
    <property type="entry name" value="RNA EXONUCLEASE REXO1 / RECO3 FAMILY MEMBER-RELATED"/>
    <property type="match status" value="1"/>
</dbReference>
<protein>
    <submittedName>
        <fullName evidence="8">RNA exonuclease 1</fullName>
    </submittedName>
</protein>
<name>A0A6A4VJS0_AMPAM</name>
<accession>A0A6A4VJS0</accession>
<dbReference type="InterPro" id="IPR031736">
    <property type="entry name" value="REXO1-like_dom"/>
</dbReference>
<dbReference type="CDD" id="cd06145">
    <property type="entry name" value="REX1_like"/>
    <property type="match status" value="1"/>
</dbReference>
<comment type="caution">
    <text evidence="8">The sequence shown here is derived from an EMBL/GenBank/DDBJ whole genome shotgun (WGS) entry which is preliminary data.</text>
</comment>
<sequence length="551" mass="60889">MYRAGQPLTCRRSQLDRDAMGRDSGLLLPALRRAKHSRALSECVGVRAVYTSPLPPSCEECLQPALRCDGCGALKETCFYCGYDGICDDETALVCAEQGPLCSGASVARPKIPADLGGKVPTAIRQRYLDHFCTELLKVYPGDEAQAYKKALEEEQVVYSRSPSRRVYVNLSVGAVKRLRDAAALKSTSQNGTWVLLPRRQPLADLSNVAGWPYAVPTVLHPHHYMNNVFNFVPHHEFFCGPLAAAGYGGVPVANRTVSHLDVLAGRGGTTGSWSIERTKKADETWTAAELYSRMTKHVLTEEQLEKNGFPRPDPLGRPGRAHLAHVDSRARITRAGATYRECIRCARTYEVSAEGTPGVTKYRCCNMVAPAEPCCDADCHVSDNFDPDNLIGYMATMEKPDPEDGDHGVFALDCEMSYTTQGCELTRVTVVNAQGDTVYETIVKPDNPIIDFNTRPVLLNMFSNKTILIGHSLESDFKALKLIHPTVADTSVVFPHKNGPPFKRGLKMLCQEYLKRFIQDDVGGHDSAEDAISAMDLMMWRLREDAKLMR</sequence>
<dbReference type="InterPro" id="IPR012337">
    <property type="entry name" value="RNaseH-like_sf"/>
</dbReference>
<keyword evidence="9" id="KW-1185">Reference proteome</keyword>
<organism evidence="8 9">
    <name type="scientific">Amphibalanus amphitrite</name>
    <name type="common">Striped barnacle</name>
    <name type="synonym">Balanus amphitrite</name>
    <dbReference type="NCBI Taxonomy" id="1232801"/>
    <lineage>
        <taxon>Eukaryota</taxon>
        <taxon>Metazoa</taxon>
        <taxon>Ecdysozoa</taxon>
        <taxon>Arthropoda</taxon>
        <taxon>Crustacea</taxon>
        <taxon>Multicrustacea</taxon>
        <taxon>Cirripedia</taxon>
        <taxon>Thoracica</taxon>
        <taxon>Thoracicalcarea</taxon>
        <taxon>Balanomorpha</taxon>
        <taxon>Balanoidea</taxon>
        <taxon>Balanidae</taxon>
        <taxon>Amphibalaninae</taxon>
        <taxon>Amphibalanus</taxon>
    </lineage>
</organism>
<dbReference type="InterPro" id="IPR036397">
    <property type="entry name" value="RNaseH_sf"/>
</dbReference>
<dbReference type="InterPro" id="IPR047021">
    <property type="entry name" value="REXO1/3/4-like"/>
</dbReference>
<dbReference type="InterPro" id="IPR034922">
    <property type="entry name" value="REX1-like_exo"/>
</dbReference>
<keyword evidence="6" id="KW-0539">Nucleus</keyword>
<comment type="subcellular location">
    <subcellularLocation>
        <location evidence="1">Nucleus</location>
    </subcellularLocation>
</comment>
<dbReference type="SMART" id="SM00479">
    <property type="entry name" value="EXOIII"/>
    <property type="match status" value="1"/>
</dbReference>
<dbReference type="SUPFAM" id="SSF53098">
    <property type="entry name" value="Ribonuclease H-like"/>
    <property type="match status" value="1"/>
</dbReference>
<evidence type="ECO:0000256" key="4">
    <source>
        <dbReference type="ARBA" id="ARBA00022801"/>
    </source>
</evidence>
<evidence type="ECO:0000256" key="1">
    <source>
        <dbReference type="ARBA" id="ARBA00004123"/>
    </source>
</evidence>
<dbReference type="GO" id="GO:0004527">
    <property type="term" value="F:exonuclease activity"/>
    <property type="evidence" value="ECO:0007669"/>
    <property type="project" value="UniProtKB-KW"/>
</dbReference>
<evidence type="ECO:0000256" key="3">
    <source>
        <dbReference type="ARBA" id="ARBA00022722"/>
    </source>
</evidence>